<reference evidence="2 3" key="2">
    <citation type="submission" date="2020-08" db="EMBL/GenBank/DDBJ databases">
        <title>Stappia taiwanensis sp. nov., isolated from a coastal thermal spring.</title>
        <authorList>
            <person name="Kampfer P."/>
        </authorList>
    </citation>
    <scope>NUCLEOTIDE SEQUENCE [LARGE SCALE GENOMIC DNA]</scope>
    <source>
        <strain evidence="2 3">DSM 23284</strain>
    </source>
</reference>
<feature type="coiled-coil region" evidence="1">
    <location>
        <begin position="412"/>
        <end position="444"/>
    </location>
</feature>
<dbReference type="EMBL" id="JACEON010000032">
    <property type="protein sequence ID" value="MBA4613943.1"/>
    <property type="molecule type" value="Genomic_DNA"/>
</dbReference>
<accession>A0A838Y4R9</accession>
<keyword evidence="1" id="KW-0175">Coiled coil</keyword>
<gene>
    <name evidence="2" type="ORF">H1W37_19985</name>
</gene>
<evidence type="ECO:0000256" key="1">
    <source>
        <dbReference type="SAM" id="Coils"/>
    </source>
</evidence>
<dbReference type="AlphaFoldDB" id="A0A838Y4R9"/>
<proteinExistence type="predicted"/>
<keyword evidence="3" id="KW-1185">Reference proteome</keyword>
<comment type="caution">
    <text evidence="2">The sequence shown here is derived from an EMBL/GenBank/DDBJ whole genome shotgun (WGS) entry which is preliminary data.</text>
</comment>
<sequence length="571" mass="65516">MVARKGKIRAHCFAHHSDPDGQSCKSAGETALHKHAKAVLDRELKIKLPALVIAEEEDREVVVRNDVLEFERAILETKDGDIVPDVLLELGGRRLIVEFKVTHACDDVKIARIRSRNVGAIEIDLAGYRDRALEDLADDILYKAPRDWLYNPRVSEARDRLADKRRQREQDRKREIENFRALYHHKLPSEAKGNAQYESLLRLEGLDEIINLPVDGAGCFNVPVAEWQAAIIHDLLSVVDKLFRTRNAVYGLRSRNWIDPNFRSVPDYVSSALKEAGLPFAPPEKAVEDYLRKVERLGFLHAGRQDSWHVTSTLLNCIEHAQEMRERPRRRLAEIRDIVTKQLNGVPEYETRSFDFENWANTVLPGRVFCITDAIQNDEPEWSMLCREISGIQSKIRFSPQPGMDLFGLPLAAELQRSLDRKRNEAEQREIARREKELAAEIARVDRVKEMAFEVLNDQAQGWLDVPNSSLGGLTPLGAAKSEEGYSRAVDALNQLRRKLEHEEILRQRREVAVANLEEQALSRYYDPDKARLWMHSSRPELCGKSPAEFTRDEKTAKICEQYLPTKRSHH</sequence>
<dbReference type="Proteomes" id="UP000559404">
    <property type="component" value="Unassembled WGS sequence"/>
</dbReference>
<evidence type="ECO:0000313" key="3">
    <source>
        <dbReference type="Proteomes" id="UP000559404"/>
    </source>
</evidence>
<protein>
    <submittedName>
        <fullName evidence="2">DUF2384 domain-containing protein</fullName>
    </submittedName>
</protein>
<reference evidence="2 3" key="1">
    <citation type="submission" date="2020-07" db="EMBL/GenBank/DDBJ databases">
        <authorList>
            <person name="Li M."/>
        </authorList>
    </citation>
    <scope>NUCLEOTIDE SEQUENCE [LARGE SCALE GENOMIC DNA]</scope>
    <source>
        <strain evidence="2 3">DSM 23284</strain>
    </source>
</reference>
<evidence type="ECO:0000313" key="2">
    <source>
        <dbReference type="EMBL" id="MBA4613943.1"/>
    </source>
</evidence>
<name>A0A838Y4R9_9HYPH</name>
<organism evidence="2 3">
    <name type="scientific">Stappia taiwanensis</name>
    <dbReference type="NCBI Taxonomy" id="992267"/>
    <lineage>
        <taxon>Bacteria</taxon>
        <taxon>Pseudomonadati</taxon>
        <taxon>Pseudomonadota</taxon>
        <taxon>Alphaproteobacteria</taxon>
        <taxon>Hyphomicrobiales</taxon>
        <taxon>Stappiaceae</taxon>
        <taxon>Stappia</taxon>
    </lineage>
</organism>